<feature type="compositionally biased region" description="Low complexity" evidence="2">
    <location>
        <begin position="870"/>
        <end position="880"/>
    </location>
</feature>
<dbReference type="OMA" id="ICGYRPK"/>
<feature type="region of interest" description="Disordered" evidence="2">
    <location>
        <begin position="805"/>
        <end position="894"/>
    </location>
</feature>
<dbReference type="OrthoDB" id="5366163at2759"/>
<feature type="domain" description="C2H2-type" evidence="3">
    <location>
        <begin position="933"/>
        <end position="964"/>
    </location>
</feature>
<feature type="compositionally biased region" description="Basic and acidic residues" evidence="2">
    <location>
        <begin position="977"/>
        <end position="989"/>
    </location>
</feature>
<dbReference type="Gene3D" id="3.30.160.60">
    <property type="entry name" value="Classic Zinc Finger"/>
    <property type="match status" value="1"/>
</dbReference>
<dbReference type="GeneID" id="19461511"/>
<feature type="compositionally biased region" description="Basic and acidic residues" evidence="2">
    <location>
        <begin position="950"/>
        <end position="960"/>
    </location>
</feature>
<keyword evidence="1" id="KW-0479">Metal-binding</keyword>
<evidence type="ECO:0000256" key="2">
    <source>
        <dbReference type="SAM" id="MobiDB-lite"/>
    </source>
</evidence>
<dbReference type="HOGENOM" id="CLU_012924_0_0_1"/>
<feature type="region of interest" description="Disordered" evidence="2">
    <location>
        <begin position="950"/>
        <end position="998"/>
    </location>
</feature>
<proteinExistence type="predicted"/>
<dbReference type="InterPro" id="IPR036236">
    <property type="entry name" value="Znf_C2H2_sf"/>
</dbReference>
<gene>
    <name evidence="4" type="ORF">GLAREA_02454</name>
</gene>
<protein>
    <submittedName>
        <fullName evidence="4">C2H2 and C2HC zinc finger</fullName>
    </submittedName>
</protein>
<keyword evidence="5" id="KW-1185">Reference proteome</keyword>
<evidence type="ECO:0000259" key="3">
    <source>
        <dbReference type="PROSITE" id="PS50157"/>
    </source>
</evidence>
<sequence>MSFLSKRSRSQRSFTRGSEEISVRRLGPGNELAKCREDNADSDGSSPSNMNATNFALYGSCVSRKFPKHKSSHLRFLAWVAYTRKFTDEPITEDERRTCPLLWCRTVFEDQETMLQHVWDCEHLAKGLYWCFHCQKPEKAGSFECRRCQGTPSKTDRITTVAKRIFSKLGSKRNRTSTIPEPEPDMSIAKYVEKSNTLEHHPDFPTMFDAGPARGFPSQSFQAEDSFGRTFDWRASQELPDTQICEMTGSECPLELGVNAQETWLSHEDYAEPDHIWLNPGPACKVPIPTQKKRGSLDMLPPLNTQLCNLNPERGFDSMSKNDLPDEPMSATIVSPMCADDRYASILQEISPTDTDASGNSFLTDSGYTSATMFSTLGVSSPFELHPGFSAPRGKKRSREETFTTQLISNSVEISRNNSAKSNRSFTNHPQEAIDPVDSSHSPSRCPSTKKPKMQSAHWSSASTLVQSFSEVLDAHISHTKDILRELPESPITQELIAMSRSSMVSIGLEVLAGIIEGRNPTAIVQVFAFTHIAYAFSIAVDHDEIKVHTKEWFNDSLSWVHDLGSERDRVRYSRIARAVWQPVKDVSGDAAPPLYSPDKQNLLYLACQRFLDILESFVITESKPHSDQPPTTSDLAFLKKAQVEVIDELIKAPSIEGFIEDVVKIEARLKRGRIRHVRHLELELMCAGKLASQSEPAYFRFLCYVSQHCNSLYETSPSRTRAAYRIRDIARIKTLLPEELCYDPSDEEEAAFDMDDDAPLGFSLNVLGRCDRRMGSHMDEFMRDADDVLNESCILARSNSLQPLSSVVSAPVRRSKSDQKRPTASRPNNAINSTHALSSSSVSRGPPRPKTQTSQGNPPNLPPIVTVESPSTSPDSAASTPPPPTPPQSGTTRLYQCDLCDYVPSGDEKWKPSNLRRHKRTQHASADKKGSWVCKWEGCTKSFTRSDNLRSHMRDKGHGIETATNPHAIEEEDEEGHGKQDQDGEERGPKRRKLAVG</sequence>
<accession>S3D392</accession>
<dbReference type="KEGG" id="glz:GLAREA_02454"/>
<keyword evidence="1" id="KW-0862">Zinc</keyword>
<feature type="compositionally biased region" description="Basic residues" evidence="2">
    <location>
        <begin position="1"/>
        <end position="10"/>
    </location>
</feature>
<dbReference type="Proteomes" id="UP000016922">
    <property type="component" value="Unassembled WGS sequence"/>
</dbReference>
<dbReference type="SMART" id="SM00355">
    <property type="entry name" value="ZnF_C2H2"/>
    <property type="match status" value="3"/>
</dbReference>
<evidence type="ECO:0000313" key="4">
    <source>
        <dbReference type="EMBL" id="EPE26541.1"/>
    </source>
</evidence>
<dbReference type="GO" id="GO:0008270">
    <property type="term" value="F:zinc ion binding"/>
    <property type="evidence" value="ECO:0007669"/>
    <property type="project" value="UniProtKB-KW"/>
</dbReference>
<feature type="compositionally biased region" description="Polar residues" evidence="2">
    <location>
        <begin position="826"/>
        <end position="838"/>
    </location>
</feature>
<feature type="compositionally biased region" description="Polar residues" evidence="2">
    <location>
        <begin position="403"/>
        <end position="430"/>
    </location>
</feature>
<dbReference type="eggNOG" id="ENOG502RQ3J">
    <property type="taxonomic scope" value="Eukaryota"/>
</dbReference>
<reference evidence="4 5" key="1">
    <citation type="journal article" date="2013" name="BMC Genomics">
        <title>Genomics-driven discovery of the pneumocandin biosynthetic gene cluster in the fungus Glarea lozoyensis.</title>
        <authorList>
            <person name="Chen L."/>
            <person name="Yue Q."/>
            <person name="Zhang X."/>
            <person name="Xiang M."/>
            <person name="Wang C."/>
            <person name="Li S."/>
            <person name="Che Y."/>
            <person name="Ortiz-Lopez F.J."/>
            <person name="Bills G.F."/>
            <person name="Liu X."/>
            <person name="An Z."/>
        </authorList>
    </citation>
    <scope>NUCLEOTIDE SEQUENCE [LARGE SCALE GENOMIC DNA]</scope>
    <source>
        <strain evidence="5">ATCC 20868 / MF5171</strain>
    </source>
</reference>
<dbReference type="InterPro" id="IPR013087">
    <property type="entry name" value="Znf_C2H2_type"/>
</dbReference>
<feature type="region of interest" description="Disordered" evidence="2">
    <location>
        <begin position="1"/>
        <end position="22"/>
    </location>
</feature>
<keyword evidence="1" id="KW-0863">Zinc-finger</keyword>
<organism evidence="4 5">
    <name type="scientific">Glarea lozoyensis (strain ATCC 20868 / MF5171)</name>
    <dbReference type="NCBI Taxonomy" id="1116229"/>
    <lineage>
        <taxon>Eukaryota</taxon>
        <taxon>Fungi</taxon>
        <taxon>Dikarya</taxon>
        <taxon>Ascomycota</taxon>
        <taxon>Pezizomycotina</taxon>
        <taxon>Leotiomycetes</taxon>
        <taxon>Helotiales</taxon>
        <taxon>Helotiaceae</taxon>
        <taxon>Glarea</taxon>
    </lineage>
</organism>
<name>S3D392_GLAL2</name>
<evidence type="ECO:0000313" key="5">
    <source>
        <dbReference type="Proteomes" id="UP000016922"/>
    </source>
</evidence>
<dbReference type="AlphaFoldDB" id="S3D392"/>
<dbReference type="RefSeq" id="XP_008085731.1">
    <property type="nucleotide sequence ID" value="XM_008087540.1"/>
</dbReference>
<dbReference type="PROSITE" id="PS50157">
    <property type="entry name" value="ZINC_FINGER_C2H2_2"/>
    <property type="match status" value="1"/>
</dbReference>
<feature type="region of interest" description="Disordered" evidence="2">
    <location>
        <begin position="388"/>
        <end position="454"/>
    </location>
</feature>
<dbReference type="SUPFAM" id="SSF57667">
    <property type="entry name" value="beta-beta-alpha zinc fingers"/>
    <property type="match status" value="1"/>
</dbReference>
<evidence type="ECO:0000256" key="1">
    <source>
        <dbReference type="PROSITE-ProRule" id="PRU00042"/>
    </source>
</evidence>
<dbReference type="EMBL" id="KE145370">
    <property type="protein sequence ID" value="EPE26541.1"/>
    <property type="molecule type" value="Genomic_DNA"/>
</dbReference>
<dbReference type="PROSITE" id="PS00028">
    <property type="entry name" value="ZINC_FINGER_C2H2_1"/>
    <property type="match status" value="1"/>
</dbReference>
<dbReference type="STRING" id="1116229.S3D392"/>